<dbReference type="Proteomes" id="UP001497525">
    <property type="component" value="Unassembled WGS sequence"/>
</dbReference>
<dbReference type="GO" id="GO:0034451">
    <property type="term" value="C:centriolar satellite"/>
    <property type="evidence" value="ECO:0007669"/>
    <property type="project" value="TreeGrafter"/>
</dbReference>
<dbReference type="PANTHER" id="PTHR31540:SF1">
    <property type="entry name" value="CENTROSOMAL PROTEIN OF 131 KDA"/>
    <property type="match status" value="1"/>
</dbReference>
<dbReference type="EMBL" id="CAXLJL010000578">
    <property type="protein sequence ID" value="CAL5139041.1"/>
    <property type="molecule type" value="Genomic_DNA"/>
</dbReference>
<dbReference type="PANTHER" id="PTHR31540">
    <property type="entry name" value="CENTROSOMAL PROTEIN OF 131 KDA"/>
    <property type="match status" value="1"/>
</dbReference>
<feature type="compositionally biased region" description="Polar residues" evidence="2">
    <location>
        <begin position="44"/>
        <end position="54"/>
    </location>
</feature>
<proteinExistence type="predicted"/>
<feature type="region of interest" description="Disordered" evidence="2">
    <location>
        <begin position="301"/>
        <end position="435"/>
    </location>
</feature>
<feature type="compositionally biased region" description="Polar residues" evidence="2">
    <location>
        <begin position="325"/>
        <end position="346"/>
    </location>
</feature>
<feature type="compositionally biased region" description="Basic and acidic residues" evidence="2">
    <location>
        <begin position="553"/>
        <end position="564"/>
    </location>
</feature>
<keyword evidence="1" id="KW-0175">Coiled coil</keyword>
<gene>
    <name evidence="3" type="ORF">CDAUBV1_LOCUS14091</name>
</gene>
<evidence type="ECO:0000256" key="2">
    <source>
        <dbReference type="SAM" id="MobiDB-lite"/>
    </source>
</evidence>
<feature type="compositionally biased region" description="Polar residues" evidence="2">
    <location>
        <begin position="626"/>
        <end position="638"/>
    </location>
</feature>
<feature type="region of interest" description="Disordered" evidence="2">
    <location>
        <begin position="523"/>
        <end position="638"/>
    </location>
</feature>
<feature type="compositionally biased region" description="Polar residues" evidence="2">
    <location>
        <begin position="529"/>
        <end position="552"/>
    </location>
</feature>
<feature type="compositionally biased region" description="Basic and acidic residues" evidence="2">
    <location>
        <begin position="176"/>
        <end position="187"/>
    </location>
</feature>
<sequence length="1243" mass="142594">MFSNKKAISDTTGNFSTIIEENNLCDVLRLGRSNLPKHRPSSGAGPQTADQAKSSLDVRIDLPESDEDTPVLGRSDSRLADHASVSTVERSRKNVSEWLDNHVNKRQAKWNKTDKDIDDSSARGSFLPVDSERLDTLSVKRHTPDRMVADSLDVTHHQETIPYDEDYDESPDYEGPEDKNEISEDRGGLPVEAEIPDEELGPPPCFLRPVSDELISVRKSNSQDSEDPEGEQNKPEAQISSNEENEAARTIQMFWRRHYRRKLAAQAALRRMMSNEKRRLIQSGTAAGMPIRAAMVRQKELAQKRRLEEHKKSSKALAAKRLPSEAQSQGSSAEDKSQISSRSQASHIPAIRNPCEIMQKPSSPLLTPRHGRPDNRKLKKNVTDESGVHAESEASVKPSVREDYSDADTLRNETGNDDFPEEVASEKSDGAESQKTMQKILADLNHLGSLEEQIDSANNRDLLTGPTRKNSPNGNSTGSRNWKEMLDEINRVLSEPDDEISVARDGGGNFVGSYSSAKDSLIRNPQGLKFSQTLPTSSRGKYSGTNNNNSNSEKARTLTHENRREHNRRVTSQHQRHQAQIEIEKSISQSRSVLDRLKGDGRRSDVRARLQNIPQKNDSEARNRPVNPTNSVDLGRPCQTSDIRLGRFLPGNDPLSTLRARTILGHHIEQNVPFISADRIPTQSSHGIVPDYSSQPISDDPGLQSLAMELEERTLSCQRLQRRLDQQRELSLRQLRDTQREAEQRVQSVKADYEATLARNYKLIDELIEEKKGLHTKCENLMDELKALSHKTEEKLKAAEDRYKVDLRKVEAKLSAAEKLRREKWEAEKTKQMKEMTVRGMESEIAQLIATHKSEMRQLRQSCAEQIQAADARAYQAYTSQIEELRQRLTREKEEACSREREAVNQRLEKTMQDERAALEVQRKRLLSEVAEERERLAAIAARERENSDKSRREVEDAISKLTEKYQKDLEQQRQELTDRHQNELEEVQKRSSAERQAWEEHTKSVLEAQYLARENALKDQLKRQRDRQLEAAVERLESELTQAKENAENEAEAKIKRIREKLGAEISELERSERQTLDKYCEMKTRLLDKEHESDRLKIQLNQREEEMAEVRVLYEKLNQERQNISDVVRQEFADRLVSVEEENKMFKRNLAELKARLSKEQERHEKELNSLTKTNEAELEAVHQKIKEAIKRKDEKLAAARESFEKEKQQYLAEIKEANDRAEHLEELLDQQRQQFLQSGR</sequence>
<feature type="compositionally biased region" description="Basic and acidic residues" evidence="2">
    <location>
        <begin position="593"/>
        <end position="608"/>
    </location>
</feature>
<feature type="compositionally biased region" description="Basic and acidic residues" evidence="2">
    <location>
        <begin position="148"/>
        <end position="159"/>
    </location>
</feature>
<dbReference type="InterPro" id="IPR030465">
    <property type="entry name" value="CEP131"/>
</dbReference>
<organism evidence="3 4">
    <name type="scientific">Calicophoron daubneyi</name>
    <name type="common">Rumen fluke</name>
    <name type="synonym">Paramphistomum daubneyi</name>
    <dbReference type="NCBI Taxonomy" id="300641"/>
    <lineage>
        <taxon>Eukaryota</taxon>
        <taxon>Metazoa</taxon>
        <taxon>Spiralia</taxon>
        <taxon>Lophotrochozoa</taxon>
        <taxon>Platyhelminthes</taxon>
        <taxon>Trematoda</taxon>
        <taxon>Digenea</taxon>
        <taxon>Plagiorchiida</taxon>
        <taxon>Pronocephalata</taxon>
        <taxon>Paramphistomoidea</taxon>
        <taxon>Paramphistomidae</taxon>
        <taxon>Calicophoron</taxon>
    </lineage>
</organism>
<name>A0AAV2TQ95_CALDB</name>
<evidence type="ECO:0000313" key="3">
    <source>
        <dbReference type="EMBL" id="CAL5139041.1"/>
    </source>
</evidence>
<evidence type="ECO:0000313" key="4">
    <source>
        <dbReference type="Proteomes" id="UP001497525"/>
    </source>
</evidence>
<evidence type="ECO:0000256" key="1">
    <source>
        <dbReference type="SAM" id="Coils"/>
    </source>
</evidence>
<feature type="region of interest" description="Disordered" evidence="2">
    <location>
        <begin position="148"/>
        <end position="246"/>
    </location>
</feature>
<dbReference type="AlphaFoldDB" id="A0AAV2TQ95"/>
<dbReference type="GO" id="GO:0035735">
    <property type="term" value="P:intraciliary transport involved in cilium assembly"/>
    <property type="evidence" value="ECO:0007669"/>
    <property type="project" value="InterPro"/>
</dbReference>
<feature type="coiled-coil region" evidence="1">
    <location>
        <begin position="1012"/>
        <end position="1237"/>
    </location>
</feature>
<feature type="compositionally biased region" description="Polar residues" evidence="2">
    <location>
        <begin position="458"/>
        <end position="480"/>
    </location>
</feature>
<comment type="caution">
    <text evidence="3">The sequence shown here is derived from an EMBL/GenBank/DDBJ whole genome shotgun (WGS) entry which is preliminary data.</text>
</comment>
<feature type="compositionally biased region" description="Basic and acidic residues" evidence="2">
    <location>
        <begin position="301"/>
        <end position="311"/>
    </location>
</feature>
<feature type="region of interest" description="Disordered" evidence="2">
    <location>
        <begin position="35"/>
        <end position="92"/>
    </location>
</feature>
<evidence type="ECO:0008006" key="5">
    <source>
        <dbReference type="Google" id="ProtNLM"/>
    </source>
</evidence>
<feature type="compositionally biased region" description="Basic residues" evidence="2">
    <location>
        <begin position="565"/>
        <end position="577"/>
    </location>
</feature>
<reference evidence="3" key="1">
    <citation type="submission" date="2024-06" db="EMBL/GenBank/DDBJ databases">
        <authorList>
            <person name="Liu X."/>
            <person name="Lenzi L."/>
            <person name="Haldenby T S."/>
            <person name="Uol C."/>
        </authorList>
    </citation>
    <scope>NUCLEOTIDE SEQUENCE</scope>
</reference>
<feature type="coiled-coil region" evidence="1">
    <location>
        <begin position="875"/>
        <end position="987"/>
    </location>
</feature>
<dbReference type="GO" id="GO:0010824">
    <property type="term" value="P:regulation of centrosome duplication"/>
    <property type="evidence" value="ECO:0007669"/>
    <property type="project" value="TreeGrafter"/>
</dbReference>
<feature type="region of interest" description="Disordered" evidence="2">
    <location>
        <begin position="458"/>
        <end position="482"/>
    </location>
</feature>
<accession>A0AAV2TQ95</accession>
<feature type="compositionally biased region" description="Basic and acidic residues" evidence="2">
    <location>
        <begin position="371"/>
        <end position="411"/>
    </location>
</feature>
<feature type="coiled-coil region" evidence="1">
    <location>
        <begin position="710"/>
        <end position="820"/>
    </location>
</feature>
<protein>
    <recommendedName>
        <fullName evidence="5">Centrosomal protein of 131 kDa</fullName>
    </recommendedName>
</protein>
<feature type="compositionally biased region" description="Acidic residues" evidence="2">
    <location>
        <begin position="162"/>
        <end position="175"/>
    </location>
</feature>
<dbReference type="GO" id="GO:0005929">
    <property type="term" value="C:cilium"/>
    <property type="evidence" value="ECO:0007669"/>
    <property type="project" value="GOC"/>
</dbReference>